<evidence type="ECO:0000313" key="3">
    <source>
        <dbReference type="Proteomes" id="UP000029643"/>
    </source>
</evidence>
<proteinExistence type="predicted"/>
<dbReference type="STRING" id="221126.SAMN04489722_104182"/>
<dbReference type="AlphaFoldDB" id="A0A090WRP3"/>
<dbReference type="Proteomes" id="UP000029643">
    <property type="component" value="Unassembled WGS sequence"/>
</dbReference>
<dbReference type="EMBL" id="BBNU01000007">
    <property type="protein sequence ID" value="GAL79800.1"/>
    <property type="molecule type" value="Genomic_DNA"/>
</dbReference>
<comment type="caution">
    <text evidence="2">The sequence shown here is derived from an EMBL/GenBank/DDBJ whole genome shotgun (WGS) entry which is preliminary data.</text>
</comment>
<feature type="signal peptide" evidence="1">
    <location>
        <begin position="1"/>
        <end position="25"/>
    </location>
</feature>
<evidence type="ECO:0000313" key="2">
    <source>
        <dbReference type="EMBL" id="GAL79800.1"/>
    </source>
</evidence>
<name>A0A090WRP3_9FLAO</name>
<reference evidence="2 3" key="1">
    <citation type="journal article" date="2014" name="Genome Announc.">
        <title>Draft Genome Sequences of Marine Flavobacterium Algibacter lectus Strains SS8 and NR4.</title>
        <authorList>
            <person name="Takatani N."/>
            <person name="Nakanishi M."/>
            <person name="Meirelles P."/>
            <person name="Mino S."/>
            <person name="Suda W."/>
            <person name="Oshima K."/>
            <person name="Hattori M."/>
            <person name="Ohkuma M."/>
            <person name="Hosokawa M."/>
            <person name="Miyashita K."/>
            <person name="Thompson F.L."/>
            <person name="Niwa A."/>
            <person name="Sawabe T."/>
            <person name="Sawabe T."/>
        </authorList>
    </citation>
    <scope>NUCLEOTIDE SEQUENCE [LARGE SCALE GENOMIC DNA]</scope>
    <source>
        <strain evidence="3">JCM19274</strain>
    </source>
</reference>
<gene>
    <name evidence="2" type="ORF">JCM19274_3212</name>
</gene>
<feature type="chain" id="PRO_5001867936" evidence="1">
    <location>
        <begin position="26"/>
        <end position="204"/>
    </location>
</feature>
<organism evidence="2 3">
    <name type="scientific">Algibacter lectus</name>
    <dbReference type="NCBI Taxonomy" id="221126"/>
    <lineage>
        <taxon>Bacteria</taxon>
        <taxon>Pseudomonadati</taxon>
        <taxon>Bacteroidota</taxon>
        <taxon>Flavobacteriia</taxon>
        <taxon>Flavobacteriales</taxon>
        <taxon>Flavobacteriaceae</taxon>
        <taxon>Algibacter</taxon>
    </lineage>
</organism>
<protein>
    <submittedName>
        <fullName evidence="2">Uncharacterized protein</fullName>
    </submittedName>
</protein>
<dbReference type="RefSeq" id="WP_042497772.1">
    <property type="nucleotide sequence ID" value="NZ_BBNU01000007.1"/>
</dbReference>
<evidence type="ECO:0000256" key="1">
    <source>
        <dbReference type="SAM" id="SignalP"/>
    </source>
</evidence>
<sequence>MKNVIKHLRKGILMVTIFATTLSFANEVSVFTIKNEADKTSLTLTDVKKGGNLLSIKDENGIVLYKEFIQRSGSYTKGFDLTELPNGAYLFEVDKDVEISIIPFTVEADSVTFDEAGEKVIYKPVTRVVGDLLYVTKLSLDEAPLEIDIYFESDEVNGSSESVYSEKIENSKIIERVYKLEDIKDGKFEIVCHSEGRIFTKTIN</sequence>
<keyword evidence="1" id="KW-0732">Signal</keyword>
<accession>A0A090WRP3</accession>